<evidence type="ECO:0000256" key="8">
    <source>
        <dbReference type="ARBA" id="ARBA00022777"/>
    </source>
</evidence>
<evidence type="ECO:0000256" key="7">
    <source>
        <dbReference type="ARBA" id="ARBA00022741"/>
    </source>
</evidence>
<dbReference type="GO" id="GO:0000287">
    <property type="term" value="F:magnesium ion binding"/>
    <property type="evidence" value="ECO:0007669"/>
    <property type="project" value="InterPro"/>
</dbReference>
<comment type="cofactor">
    <cofactor evidence="1">
        <name>K(+)</name>
        <dbReference type="ChEBI" id="CHEBI:29103"/>
    </cofactor>
</comment>
<gene>
    <name evidence="16" type="ORF">VICG_01943</name>
</gene>
<reference evidence="17" key="1">
    <citation type="submission" date="2011-05" db="EMBL/GenBank/DDBJ databases">
        <title>The genome sequence of Vittaforma corneae strain ATCC 50505.</title>
        <authorList>
            <consortium name="The Broad Institute Genome Sequencing Platform"/>
            <person name="Cuomo C."/>
            <person name="Didier E."/>
            <person name="Bowers L."/>
            <person name="Young S.K."/>
            <person name="Zeng Q."/>
            <person name="Gargeya S."/>
            <person name="Fitzgerald M."/>
            <person name="Haas B."/>
            <person name="Abouelleil A."/>
            <person name="Alvarado L."/>
            <person name="Arachchi H.M."/>
            <person name="Berlin A."/>
            <person name="Chapman S.B."/>
            <person name="Gearin G."/>
            <person name="Goldberg J."/>
            <person name="Griggs A."/>
            <person name="Gujja S."/>
            <person name="Hansen M."/>
            <person name="Heiman D."/>
            <person name="Howarth C."/>
            <person name="Larimer J."/>
            <person name="Lui A."/>
            <person name="MacDonald P.J.P."/>
            <person name="McCowen C."/>
            <person name="Montmayeur A."/>
            <person name="Murphy C."/>
            <person name="Neiman D."/>
            <person name="Pearson M."/>
            <person name="Priest M."/>
            <person name="Roberts A."/>
            <person name="Saif S."/>
            <person name="Shea T."/>
            <person name="Sisk P."/>
            <person name="Stolte C."/>
            <person name="Sykes S."/>
            <person name="Wortman J."/>
            <person name="Nusbaum C."/>
            <person name="Birren B."/>
        </authorList>
    </citation>
    <scope>NUCLEOTIDE SEQUENCE [LARGE SCALE GENOMIC DNA]</scope>
    <source>
        <strain evidence="17">ATCC 50505</strain>
    </source>
</reference>
<evidence type="ECO:0000256" key="2">
    <source>
        <dbReference type="ARBA" id="ARBA00004997"/>
    </source>
</evidence>
<dbReference type="Gene3D" id="3.20.20.60">
    <property type="entry name" value="Phosphoenolpyruvate-binding domains"/>
    <property type="match status" value="1"/>
</dbReference>
<dbReference type="InterPro" id="IPR001697">
    <property type="entry name" value="Pyr_Knase"/>
</dbReference>
<dbReference type="UniPathway" id="UPA00109">
    <property type="reaction ID" value="UER00188"/>
</dbReference>
<dbReference type="InterPro" id="IPR015793">
    <property type="entry name" value="Pyrv_Knase_brl"/>
</dbReference>
<keyword evidence="7" id="KW-0547">Nucleotide-binding</keyword>
<evidence type="ECO:0000256" key="5">
    <source>
        <dbReference type="ARBA" id="ARBA00022679"/>
    </source>
</evidence>
<keyword evidence="9" id="KW-0067">ATP-binding</keyword>
<evidence type="ECO:0000256" key="1">
    <source>
        <dbReference type="ARBA" id="ARBA00001958"/>
    </source>
</evidence>
<dbReference type="FunCoup" id="L2GK22">
    <property type="interactions" value="58"/>
</dbReference>
<evidence type="ECO:0000256" key="4">
    <source>
        <dbReference type="ARBA" id="ARBA00012142"/>
    </source>
</evidence>
<proteinExistence type="inferred from homology"/>
<comment type="catalytic activity">
    <reaction evidence="13 14">
        <text>pyruvate + ATP = phosphoenolpyruvate + ADP + H(+)</text>
        <dbReference type="Rhea" id="RHEA:18157"/>
        <dbReference type="ChEBI" id="CHEBI:15361"/>
        <dbReference type="ChEBI" id="CHEBI:15378"/>
        <dbReference type="ChEBI" id="CHEBI:30616"/>
        <dbReference type="ChEBI" id="CHEBI:58702"/>
        <dbReference type="ChEBI" id="CHEBI:456216"/>
        <dbReference type="EC" id="2.7.1.40"/>
    </reaction>
</comment>
<dbReference type="Gene3D" id="2.40.33.10">
    <property type="entry name" value="PK beta-barrel domain-like"/>
    <property type="match status" value="1"/>
</dbReference>
<keyword evidence="12 16" id="KW-0670">Pyruvate</keyword>
<keyword evidence="8 14" id="KW-0418">Kinase</keyword>
<keyword evidence="17" id="KW-1185">Reference proteome</keyword>
<comment type="similarity">
    <text evidence="3 14">Belongs to the pyruvate kinase family.</text>
</comment>
<dbReference type="GO" id="GO:0005524">
    <property type="term" value="F:ATP binding"/>
    <property type="evidence" value="ECO:0007669"/>
    <property type="project" value="UniProtKB-KW"/>
</dbReference>
<keyword evidence="11 14" id="KW-0324">Glycolysis</keyword>
<dbReference type="EMBL" id="JH370152">
    <property type="protein sequence ID" value="ELA40984.1"/>
    <property type="molecule type" value="Genomic_DNA"/>
</dbReference>
<dbReference type="GeneID" id="19882653"/>
<dbReference type="InterPro" id="IPR015813">
    <property type="entry name" value="Pyrv/PenolPyrv_kinase-like_dom"/>
</dbReference>
<evidence type="ECO:0000259" key="15">
    <source>
        <dbReference type="Pfam" id="PF00224"/>
    </source>
</evidence>
<dbReference type="InterPro" id="IPR011037">
    <property type="entry name" value="Pyrv_Knase-like_insert_dom_sf"/>
</dbReference>
<organism evidence="16 17">
    <name type="scientific">Vittaforma corneae (strain ATCC 50505)</name>
    <name type="common">Microsporidian parasite</name>
    <name type="synonym">Nosema corneum</name>
    <dbReference type="NCBI Taxonomy" id="993615"/>
    <lineage>
        <taxon>Eukaryota</taxon>
        <taxon>Fungi</taxon>
        <taxon>Fungi incertae sedis</taxon>
        <taxon>Microsporidia</taxon>
        <taxon>Nosematidae</taxon>
        <taxon>Vittaforma</taxon>
    </lineage>
</organism>
<dbReference type="VEuPathDB" id="MicrosporidiaDB:VICG_01943"/>
<dbReference type="OrthoDB" id="108365at2759"/>
<accession>L2GK22</accession>
<dbReference type="PRINTS" id="PR01050">
    <property type="entry name" value="PYRUVTKNASE"/>
</dbReference>
<evidence type="ECO:0000256" key="11">
    <source>
        <dbReference type="ARBA" id="ARBA00023152"/>
    </source>
</evidence>
<dbReference type="GO" id="GO:0030955">
    <property type="term" value="F:potassium ion binding"/>
    <property type="evidence" value="ECO:0007669"/>
    <property type="project" value="InterPro"/>
</dbReference>
<dbReference type="AlphaFoldDB" id="L2GK22"/>
<evidence type="ECO:0000313" key="17">
    <source>
        <dbReference type="Proteomes" id="UP000011082"/>
    </source>
</evidence>
<dbReference type="PANTHER" id="PTHR11817">
    <property type="entry name" value="PYRUVATE KINASE"/>
    <property type="match status" value="1"/>
</dbReference>
<sequence>MKERSQTKIICTLGPASENFETIEQLFLNGMSIVRLNMSHGTHKTCSKIIENIRKVEEKYMVKIFVALDTQGPELRIHCTESLHIKEGDNVKIVFLDEFNRYAHNKKIEAKNKHLIGVNINTLEGLCIGNVINLDDSKLLLRIEHVGNNYLETVALCEHLLKNKKRVYFQSLESDRTFLSGQDISDIDFAIKNFLDAIFVSFVESSKDIIKIRKLIKDKTVQIISKIESKKAICNIKEILDVSDGIMIARGDLMNDVGVELLFSSQKQLVYLSKSKPIIMATEMLQSMVNSKTPFRSEISDIGNAILDGCSGIMLSSETAVGKHPAICVDTMRMVSINAERYLNQLIGDLHGDTVSAAQTLEWSGAEDRKSMLAKGIYFKKQSIQKRD</sequence>
<dbReference type="NCBIfam" id="TIGR01064">
    <property type="entry name" value="pyruv_kin"/>
    <property type="match status" value="1"/>
</dbReference>
<dbReference type="InParanoid" id="L2GK22"/>
<dbReference type="Pfam" id="PF00224">
    <property type="entry name" value="PK"/>
    <property type="match status" value="1"/>
</dbReference>
<dbReference type="GO" id="GO:0016301">
    <property type="term" value="F:kinase activity"/>
    <property type="evidence" value="ECO:0007669"/>
    <property type="project" value="UniProtKB-KW"/>
</dbReference>
<keyword evidence="5 14" id="KW-0808">Transferase</keyword>
<keyword evidence="6" id="KW-0479">Metal-binding</keyword>
<feature type="domain" description="Pyruvate kinase barrel" evidence="15">
    <location>
        <begin position="6"/>
        <end position="327"/>
    </location>
</feature>
<dbReference type="OMA" id="HQGRYDR"/>
<evidence type="ECO:0000256" key="9">
    <source>
        <dbReference type="ARBA" id="ARBA00022840"/>
    </source>
</evidence>
<dbReference type="RefSeq" id="XP_007605388.1">
    <property type="nucleotide sequence ID" value="XM_007605326.1"/>
</dbReference>
<dbReference type="InterPro" id="IPR040442">
    <property type="entry name" value="Pyrv_kinase-like_dom_sf"/>
</dbReference>
<evidence type="ECO:0000256" key="14">
    <source>
        <dbReference type="RuleBase" id="RU000504"/>
    </source>
</evidence>
<dbReference type="SUPFAM" id="SSF50800">
    <property type="entry name" value="PK beta-barrel domain-like"/>
    <property type="match status" value="1"/>
</dbReference>
<dbReference type="Proteomes" id="UP000011082">
    <property type="component" value="Unassembled WGS sequence"/>
</dbReference>
<keyword evidence="10 14" id="KW-0460">Magnesium</keyword>
<name>L2GK22_VITCO</name>
<protein>
    <recommendedName>
        <fullName evidence="4 14">Pyruvate kinase</fullName>
        <ecNumber evidence="4 14">2.7.1.40</ecNumber>
    </recommendedName>
</protein>
<dbReference type="InterPro" id="IPR015806">
    <property type="entry name" value="Pyrv_Knase_insert_dom_sf"/>
</dbReference>
<dbReference type="EC" id="2.7.1.40" evidence="4 14"/>
<evidence type="ECO:0000256" key="13">
    <source>
        <dbReference type="ARBA" id="ARBA00048152"/>
    </source>
</evidence>
<evidence type="ECO:0000256" key="12">
    <source>
        <dbReference type="ARBA" id="ARBA00023317"/>
    </source>
</evidence>
<dbReference type="GO" id="GO:0061621">
    <property type="term" value="P:canonical glycolysis"/>
    <property type="evidence" value="ECO:0007669"/>
    <property type="project" value="EnsemblFungi"/>
</dbReference>
<dbReference type="STRING" id="993615.L2GK22"/>
<evidence type="ECO:0000256" key="3">
    <source>
        <dbReference type="ARBA" id="ARBA00008663"/>
    </source>
</evidence>
<dbReference type="GO" id="GO:0004743">
    <property type="term" value="F:pyruvate kinase activity"/>
    <property type="evidence" value="ECO:0007669"/>
    <property type="project" value="UniProtKB-EC"/>
</dbReference>
<evidence type="ECO:0000256" key="6">
    <source>
        <dbReference type="ARBA" id="ARBA00022723"/>
    </source>
</evidence>
<evidence type="ECO:0000313" key="16">
    <source>
        <dbReference type="EMBL" id="ELA40984.1"/>
    </source>
</evidence>
<comment type="pathway">
    <text evidence="2 14">Carbohydrate degradation; glycolysis; pyruvate from D-glyceraldehyde 3-phosphate: step 5/5.</text>
</comment>
<dbReference type="HOGENOM" id="CLU_015439_1_1_1"/>
<dbReference type="SUPFAM" id="SSF51621">
    <property type="entry name" value="Phosphoenolpyruvate/pyruvate domain"/>
    <property type="match status" value="1"/>
</dbReference>
<evidence type="ECO:0000256" key="10">
    <source>
        <dbReference type="ARBA" id="ARBA00022842"/>
    </source>
</evidence>